<protein>
    <submittedName>
        <fullName evidence="2">Uncharacterized protein</fullName>
    </submittedName>
</protein>
<proteinExistence type="predicted"/>
<sequence>MKVVANEGLRGILNAVIVYGLSVKIVGSHGSVVCTVRVACNRAVENQYCCNNKGKNSTRDLSFRSSGLGKTFAYMCENAAFFEHVVRSLKKATTTTATKKTTTRKSNERRRKKERMANNKSIFCPIPRGNIDGEDKCSFEIISLGYEKFLGYFLAPKLRGLSLASTRLLIHICRKHRLH</sequence>
<reference evidence="2 3" key="1">
    <citation type="journal article" date="2024" name="Ann. Entomol. Soc. Am.">
        <title>Genomic analyses of the southern and eastern yellowjacket wasps (Hymenoptera: Vespidae) reveal evolutionary signatures of social life.</title>
        <authorList>
            <person name="Catto M.A."/>
            <person name="Caine P.B."/>
            <person name="Orr S.E."/>
            <person name="Hunt B.G."/>
            <person name="Goodisman M.A.D."/>
        </authorList>
    </citation>
    <scope>NUCLEOTIDE SEQUENCE [LARGE SCALE GENOMIC DNA]</scope>
    <source>
        <strain evidence="2">233</strain>
        <tissue evidence="2">Head and thorax</tissue>
    </source>
</reference>
<gene>
    <name evidence="2" type="ORF">V1478_008047</name>
</gene>
<dbReference type="Proteomes" id="UP001607302">
    <property type="component" value="Unassembled WGS sequence"/>
</dbReference>
<feature type="compositionally biased region" description="Basic residues" evidence="1">
    <location>
        <begin position="101"/>
        <end position="114"/>
    </location>
</feature>
<evidence type="ECO:0000256" key="1">
    <source>
        <dbReference type="SAM" id="MobiDB-lite"/>
    </source>
</evidence>
<feature type="non-terminal residue" evidence="2">
    <location>
        <position position="179"/>
    </location>
</feature>
<comment type="caution">
    <text evidence="2">The sequence shown here is derived from an EMBL/GenBank/DDBJ whole genome shotgun (WGS) entry which is preliminary data.</text>
</comment>
<feature type="region of interest" description="Disordered" evidence="1">
    <location>
        <begin position="95"/>
        <end position="115"/>
    </location>
</feature>
<dbReference type="EMBL" id="JAUDFV010000138">
    <property type="protein sequence ID" value="KAL2725374.1"/>
    <property type="molecule type" value="Genomic_DNA"/>
</dbReference>
<keyword evidence="3" id="KW-1185">Reference proteome</keyword>
<dbReference type="AlphaFoldDB" id="A0ABD2AXN0"/>
<accession>A0ABD2AXN0</accession>
<evidence type="ECO:0000313" key="3">
    <source>
        <dbReference type="Proteomes" id="UP001607302"/>
    </source>
</evidence>
<evidence type="ECO:0000313" key="2">
    <source>
        <dbReference type="EMBL" id="KAL2725374.1"/>
    </source>
</evidence>
<name>A0ABD2AXN0_VESSQ</name>
<organism evidence="2 3">
    <name type="scientific">Vespula squamosa</name>
    <name type="common">Southern yellow jacket</name>
    <name type="synonym">Wasp</name>
    <dbReference type="NCBI Taxonomy" id="30214"/>
    <lineage>
        <taxon>Eukaryota</taxon>
        <taxon>Metazoa</taxon>
        <taxon>Ecdysozoa</taxon>
        <taxon>Arthropoda</taxon>
        <taxon>Hexapoda</taxon>
        <taxon>Insecta</taxon>
        <taxon>Pterygota</taxon>
        <taxon>Neoptera</taxon>
        <taxon>Endopterygota</taxon>
        <taxon>Hymenoptera</taxon>
        <taxon>Apocrita</taxon>
        <taxon>Aculeata</taxon>
        <taxon>Vespoidea</taxon>
        <taxon>Vespidae</taxon>
        <taxon>Vespinae</taxon>
        <taxon>Vespula</taxon>
    </lineage>
</organism>